<evidence type="ECO:0008006" key="3">
    <source>
        <dbReference type="Google" id="ProtNLM"/>
    </source>
</evidence>
<dbReference type="AlphaFoldDB" id="A0A923KKT8"/>
<accession>A0A923KKT8</accession>
<evidence type="ECO:0000313" key="1">
    <source>
        <dbReference type="EMBL" id="MBC3862275.1"/>
    </source>
</evidence>
<dbReference type="InterPro" id="IPR016631">
    <property type="entry name" value="Regulatory_RpfE"/>
</dbReference>
<proteinExistence type="predicted"/>
<protein>
    <recommendedName>
        <fullName evidence="3">Cofactor-independent phosphoglycerate mutase</fullName>
    </recommendedName>
</protein>
<keyword evidence="2" id="KW-1185">Reference proteome</keyword>
<dbReference type="RefSeq" id="WP_186912199.1">
    <property type="nucleotide sequence ID" value="NZ_JACOFV010000007.1"/>
</dbReference>
<organism evidence="1 2">
    <name type="scientific">Undibacterium jejuense</name>
    <dbReference type="NCBI Taxonomy" id="1344949"/>
    <lineage>
        <taxon>Bacteria</taxon>
        <taxon>Pseudomonadati</taxon>
        <taxon>Pseudomonadota</taxon>
        <taxon>Betaproteobacteria</taxon>
        <taxon>Burkholderiales</taxon>
        <taxon>Oxalobacteraceae</taxon>
        <taxon>Undibacterium</taxon>
    </lineage>
</organism>
<evidence type="ECO:0000313" key="2">
    <source>
        <dbReference type="Proteomes" id="UP000634011"/>
    </source>
</evidence>
<reference evidence="1" key="1">
    <citation type="submission" date="2020-08" db="EMBL/GenBank/DDBJ databases">
        <title>Novel species isolated from subtropical streams in China.</title>
        <authorList>
            <person name="Lu H."/>
        </authorList>
    </citation>
    <scope>NUCLEOTIDE SEQUENCE</scope>
    <source>
        <strain evidence="1">KACC 12607</strain>
    </source>
</reference>
<dbReference type="PIRSF" id="PIRSF015283">
    <property type="entry name" value="Regulatory_RpfE"/>
    <property type="match status" value="1"/>
</dbReference>
<name>A0A923KKT8_9BURK</name>
<dbReference type="Proteomes" id="UP000634011">
    <property type="component" value="Unassembled WGS sequence"/>
</dbReference>
<dbReference type="EMBL" id="JACOFV010000007">
    <property type="protein sequence ID" value="MBC3862275.1"/>
    <property type="molecule type" value="Genomic_DNA"/>
</dbReference>
<comment type="caution">
    <text evidence="1">The sequence shown here is derived from an EMBL/GenBank/DDBJ whole genome shotgun (WGS) entry which is preliminary data.</text>
</comment>
<gene>
    <name evidence="1" type="ORF">H8K32_09220</name>
</gene>
<sequence>MNTLELILPFSIPPAGLEKDLLKAMHAPALAKLIARSRSKVLLTGEEFSKALAHEYLLAGDLDTIDFSSSPATAWDTMQTNGVAPRTGFWFSLQPVHIHFARDHLVLMDQRRLQITEDESRQLFDLAKTVCDEFEMELVFGDSHTWFLRNDAWSGLKTATVDATCGHNIEIWMAQGEHARAWRKLQNEIQMLWFSHPINQQREENGQNTVNSVWLSCGADKPSSQAKAITRHANMGELNRHLSSSNASEAVMIDALTGPAMNSDWSYWLEQMHELEKKYFIPLLDALQKNELQEFKLICSDARQIVQFKLTPWSLRKFWIKPSLSKLFAVKNV</sequence>